<protein>
    <submittedName>
        <fullName evidence="2">Uncharacterized protein</fullName>
    </submittedName>
</protein>
<feature type="compositionally biased region" description="Polar residues" evidence="1">
    <location>
        <begin position="217"/>
        <end position="229"/>
    </location>
</feature>
<feature type="region of interest" description="Disordered" evidence="1">
    <location>
        <begin position="661"/>
        <end position="711"/>
    </location>
</feature>
<feature type="region of interest" description="Disordered" evidence="1">
    <location>
        <begin position="46"/>
        <end position="104"/>
    </location>
</feature>
<feature type="compositionally biased region" description="Basic and acidic residues" evidence="1">
    <location>
        <begin position="844"/>
        <end position="858"/>
    </location>
</feature>
<keyword evidence="3" id="KW-1185">Reference proteome</keyword>
<accession>A0AAN6Y7W5</accession>
<feature type="compositionally biased region" description="Low complexity" evidence="1">
    <location>
        <begin position="59"/>
        <end position="75"/>
    </location>
</feature>
<feature type="region of interest" description="Disordered" evidence="1">
    <location>
        <begin position="817"/>
        <end position="866"/>
    </location>
</feature>
<comment type="caution">
    <text evidence="2">The sequence shown here is derived from an EMBL/GenBank/DDBJ whole genome shotgun (WGS) entry which is preliminary data.</text>
</comment>
<evidence type="ECO:0000256" key="1">
    <source>
        <dbReference type="SAM" id="MobiDB-lite"/>
    </source>
</evidence>
<evidence type="ECO:0000313" key="2">
    <source>
        <dbReference type="EMBL" id="KAK4211077.1"/>
    </source>
</evidence>
<proteinExistence type="predicted"/>
<feature type="compositionally biased region" description="Low complexity" evidence="1">
    <location>
        <begin position="180"/>
        <end position="216"/>
    </location>
</feature>
<dbReference type="InterPro" id="IPR032675">
    <property type="entry name" value="LRR_dom_sf"/>
</dbReference>
<organism evidence="2 3">
    <name type="scientific">Rhypophila decipiens</name>
    <dbReference type="NCBI Taxonomy" id="261697"/>
    <lineage>
        <taxon>Eukaryota</taxon>
        <taxon>Fungi</taxon>
        <taxon>Dikarya</taxon>
        <taxon>Ascomycota</taxon>
        <taxon>Pezizomycotina</taxon>
        <taxon>Sordariomycetes</taxon>
        <taxon>Sordariomycetidae</taxon>
        <taxon>Sordariales</taxon>
        <taxon>Naviculisporaceae</taxon>
        <taxon>Rhypophila</taxon>
    </lineage>
</organism>
<dbReference type="Proteomes" id="UP001301769">
    <property type="component" value="Unassembled WGS sequence"/>
</dbReference>
<dbReference type="Gene3D" id="3.80.10.10">
    <property type="entry name" value="Ribonuclease Inhibitor"/>
    <property type="match status" value="1"/>
</dbReference>
<dbReference type="SUPFAM" id="SSF52058">
    <property type="entry name" value="L domain-like"/>
    <property type="match status" value="1"/>
</dbReference>
<dbReference type="EMBL" id="MU858158">
    <property type="protein sequence ID" value="KAK4211077.1"/>
    <property type="molecule type" value="Genomic_DNA"/>
</dbReference>
<evidence type="ECO:0000313" key="3">
    <source>
        <dbReference type="Proteomes" id="UP001301769"/>
    </source>
</evidence>
<feature type="region of interest" description="Disordered" evidence="1">
    <location>
        <begin position="142"/>
        <end position="237"/>
    </location>
</feature>
<feature type="compositionally biased region" description="Low complexity" evidence="1">
    <location>
        <begin position="827"/>
        <end position="837"/>
    </location>
</feature>
<dbReference type="AlphaFoldDB" id="A0AAN6Y7W5"/>
<name>A0AAN6Y7W5_9PEZI</name>
<sequence length="892" mass="98025">MRVRGGDRLTLDRPPLSYYNRGRSAHQRAWSSSAAFQYNLAGHDSVSHLRPPAVQTTRSSSAEPSPTAVPTAAPSLFGRASLPPGSMPFAMHPPRDPEFATRTQRASARIQEVMNGHASLQAPKTGPRVSAEYVPMAYADSSHSLGSDHSVSHQRPRALSNTSSSTLGSSMISARDSFESRPPSSSFASSRTSLDSSPSSVSGYSPRSPRSPRSPSYTHYQIQNNNQGKTYPWQRPAPIKTRRKAQPGELFAALPGEVLENILEELRNLHFQPGGISCSTCWMRDCCSIAISARKFLKYAREALYQHVYLVGSESISMKKRTKVNHGSRLILLRRTLRSNQQIAVIVRSLKPPATPSSATTVEYNDLVASVVMACPNLERLVGFYPSYDHSFQRLFQALSTRPRLKEMTWVIEPSPSSYAHYRNKSSGGKKSLVQEGLYSYGPQGFLDFHWNWQQLTTLVVHGKTRAILGPNSVMEGTLRCLPSLQNLILSHLPPTAFNDVNLLSLPPLKKLSLSYMPGVTTAGLSSMATRSASSSITTLTLIHINVESLPALARILSNLTSLEIFNIVQAYAPSMPTDEFIWLFPYLASQTLRKLHWDIPYLPTRATTADNILAKSISANGFPSLRILRAPNDPEGVFQSLCRPEERADLPTDRFRTGQQAHLNGHGRTGSGYFPSRPSTSSGGGGGGAAPWLNNKPSSAPASPLFPPDALMLPRDNSNLHISRLAAQARLETARRFPRFSLNIIDENDVVIEKYGIGAFLGSVESKIRYVLRPDTGGTDEGGGLVTVPDLLGDCGEALVLEPSPPALQLQYGGYTSQYDSERESSSGGRRSSISSARRKDRKKADADLEQRTREGCTGRWNTMSGNVIDKKDKERWWHAERGRWRGVALS</sequence>
<feature type="compositionally biased region" description="Low complexity" evidence="1">
    <location>
        <begin position="159"/>
        <end position="173"/>
    </location>
</feature>
<reference evidence="2" key="1">
    <citation type="journal article" date="2023" name="Mol. Phylogenet. Evol.">
        <title>Genome-scale phylogeny and comparative genomics of the fungal order Sordariales.</title>
        <authorList>
            <person name="Hensen N."/>
            <person name="Bonometti L."/>
            <person name="Westerberg I."/>
            <person name="Brannstrom I.O."/>
            <person name="Guillou S."/>
            <person name="Cros-Aarteil S."/>
            <person name="Calhoun S."/>
            <person name="Haridas S."/>
            <person name="Kuo A."/>
            <person name="Mondo S."/>
            <person name="Pangilinan J."/>
            <person name="Riley R."/>
            <person name="LaButti K."/>
            <person name="Andreopoulos B."/>
            <person name="Lipzen A."/>
            <person name="Chen C."/>
            <person name="Yan M."/>
            <person name="Daum C."/>
            <person name="Ng V."/>
            <person name="Clum A."/>
            <person name="Steindorff A."/>
            <person name="Ohm R.A."/>
            <person name="Martin F."/>
            <person name="Silar P."/>
            <person name="Natvig D.O."/>
            <person name="Lalanne C."/>
            <person name="Gautier V."/>
            <person name="Ament-Velasquez S.L."/>
            <person name="Kruys A."/>
            <person name="Hutchinson M.I."/>
            <person name="Powell A.J."/>
            <person name="Barry K."/>
            <person name="Miller A.N."/>
            <person name="Grigoriev I.V."/>
            <person name="Debuchy R."/>
            <person name="Gladieux P."/>
            <person name="Hiltunen Thoren M."/>
            <person name="Johannesson H."/>
        </authorList>
    </citation>
    <scope>NUCLEOTIDE SEQUENCE</scope>
    <source>
        <strain evidence="2">PSN293</strain>
    </source>
</reference>
<gene>
    <name evidence="2" type="ORF">QBC37DRAFT_427696</name>
</gene>
<reference evidence="2" key="2">
    <citation type="submission" date="2023-05" db="EMBL/GenBank/DDBJ databases">
        <authorList>
            <consortium name="Lawrence Berkeley National Laboratory"/>
            <person name="Steindorff A."/>
            <person name="Hensen N."/>
            <person name="Bonometti L."/>
            <person name="Westerberg I."/>
            <person name="Brannstrom I.O."/>
            <person name="Guillou S."/>
            <person name="Cros-Aarteil S."/>
            <person name="Calhoun S."/>
            <person name="Haridas S."/>
            <person name="Kuo A."/>
            <person name="Mondo S."/>
            <person name="Pangilinan J."/>
            <person name="Riley R."/>
            <person name="Labutti K."/>
            <person name="Andreopoulos B."/>
            <person name="Lipzen A."/>
            <person name="Chen C."/>
            <person name="Yanf M."/>
            <person name="Daum C."/>
            <person name="Ng V."/>
            <person name="Clum A."/>
            <person name="Ohm R."/>
            <person name="Martin F."/>
            <person name="Silar P."/>
            <person name="Natvig D."/>
            <person name="Lalanne C."/>
            <person name="Gautier V."/>
            <person name="Ament-Velasquez S.L."/>
            <person name="Kruys A."/>
            <person name="Hutchinson M.I."/>
            <person name="Powell A.J."/>
            <person name="Barry K."/>
            <person name="Miller A.N."/>
            <person name="Grigoriev I.V."/>
            <person name="Debuchy R."/>
            <person name="Gladieux P."/>
            <person name="Thoren M.H."/>
            <person name="Johannesson H."/>
        </authorList>
    </citation>
    <scope>NUCLEOTIDE SEQUENCE</scope>
    <source>
        <strain evidence="2">PSN293</strain>
    </source>
</reference>